<evidence type="ECO:0000313" key="2">
    <source>
        <dbReference type="EMBL" id="ANJ76347.1"/>
    </source>
</evidence>
<gene>
    <name evidence="2" type="ORF">A9Y76_27480</name>
</gene>
<sequence>MNITPMNDQASETVSCVLSIDPVKEKITAVLPAGATIEGALRLKEGGRIGGVVKGNVISESGTLLIDSSAIVEGDIVAKGRCIVLGQVGTSSHRSTIRCEKIDGLTISHAAQIHANIEHNGISATNVSGQIQRIGEVTHQQPLAREGLRTPGQDLHLEELSSTQPPALTHDPSPVANFTQPPAQAQQAPALRVVISDSAQVAAVG</sequence>
<evidence type="ECO:0000256" key="1">
    <source>
        <dbReference type="SAM" id="MobiDB-lite"/>
    </source>
</evidence>
<evidence type="ECO:0008006" key="4">
    <source>
        <dbReference type="Google" id="ProtNLM"/>
    </source>
</evidence>
<keyword evidence="3" id="KW-1185">Reference proteome</keyword>
<evidence type="ECO:0000313" key="3">
    <source>
        <dbReference type="Proteomes" id="UP000078572"/>
    </source>
</evidence>
<accession>A0A192A7R9</accession>
<keyword evidence="2" id="KW-0614">Plasmid</keyword>
<dbReference type="Proteomes" id="UP000078572">
    <property type="component" value="Plasmid pRI-1"/>
</dbReference>
<dbReference type="RefSeq" id="WP_024979396.1">
    <property type="nucleotide sequence ID" value="NZ_CP016024.1"/>
</dbReference>
<dbReference type="EMBL" id="CP016024">
    <property type="protein sequence ID" value="ANJ76347.1"/>
    <property type="molecule type" value="Genomic_DNA"/>
</dbReference>
<feature type="region of interest" description="Disordered" evidence="1">
    <location>
        <begin position="163"/>
        <end position="184"/>
    </location>
</feature>
<organism evidence="2 3">
    <name type="scientific">Ralstonia insidiosa</name>
    <dbReference type="NCBI Taxonomy" id="190721"/>
    <lineage>
        <taxon>Bacteria</taxon>
        <taxon>Pseudomonadati</taxon>
        <taxon>Pseudomonadota</taxon>
        <taxon>Betaproteobacteria</taxon>
        <taxon>Burkholderiales</taxon>
        <taxon>Burkholderiaceae</taxon>
        <taxon>Ralstonia</taxon>
    </lineage>
</organism>
<dbReference type="InterPro" id="IPR007607">
    <property type="entry name" value="BacA/B"/>
</dbReference>
<proteinExistence type="predicted"/>
<name>A0A192A7R9_9RALS</name>
<dbReference type="AlphaFoldDB" id="A0A192A7R9"/>
<protein>
    <recommendedName>
        <fullName evidence="4">Polymer-forming cytoskeletal protein</fullName>
    </recommendedName>
</protein>
<dbReference type="OrthoDB" id="9134169at2"/>
<reference evidence="3" key="1">
    <citation type="submission" date="2016-06" db="EMBL/GenBank/DDBJ databases">
        <authorList>
            <person name="Xu Y."/>
            <person name="Nagy A."/>
            <person name="Yan X."/>
            <person name="Kim S.W."/>
            <person name="Haley B."/>
            <person name="Liu N.T."/>
            <person name="Nou X."/>
        </authorList>
    </citation>
    <scope>NUCLEOTIDE SEQUENCE [LARGE SCALE GENOMIC DNA]</scope>
    <source>
        <strain evidence="3">ATCC 49129</strain>
        <plasmid evidence="3">pri-1</plasmid>
    </source>
</reference>
<dbReference type="GeneID" id="61529781"/>
<geneLocation type="plasmid" evidence="3">
    <name>pri-1</name>
</geneLocation>
<dbReference type="Pfam" id="PF04519">
    <property type="entry name" value="Bactofilin"/>
    <property type="match status" value="1"/>
</dbReference>